<keyword evidence="5" id="KW-1185">Reference proteome</keyword>
<accession>A0A437S798</accession>
<dbReference type="Gene3D" id="1.10.150.130">
    <property type="match status" value="1"/>
</dbReference>
<sequence length="119" mass="14190">MDTSKNKTKKRRGYGEGSYTNKNGRWILTVSLGRDKKGNRIRMSASGKNKGEAKEKLQKKLEETDFEKLSQEKYTVKEWAEKWLELYKKDKINSTSYITYEHQIRNHFIKPLTWKYIAH</sequence>
<reference evidence="4 5" key="1">
    <citation type="submission" date="2018-11" db="EMBL/GenBank/DDBJ databases">
        <title>Genome sequencing and assembly of Anaerosphaera sp. nov., GS7-6-2.</title>
        <authorList>
            <person name="Rettenmaier R."/>
            <person name="Liebl W."/>
            <person name="Zverlov V."/>
        </authorList>
    </citation>
    <scope>NUCLEOTIDE SEQUENCE [LARGE SCALE GENOMIC DNA]</scope>
    <source>
        <strain evidence="4 5">GS7-6-2</strain>
    </source>
</reference>
<feature type="region of interest" description="Disordered" evidence="2">
    <location>
        <begin position="1"/>
        <end position="21"/>
    </location>
</feature>
<comment type="caution">
    <text evidence="4">The sequence shown here is derived from an EMBL/GenBank/DDBJ whole genome shotgun (WGS) entry which is preliminary data.</text>
</comment>
<name>A0A437S798_9FIRM</name>
<dbReference type="GO" id="GO:0015074">
    <property type="term" value="P:DNA integration"/>
    <property type="evidence" value="ECO:0007669"/>
    <property type="project" value="InterPro"/>
</dbReference>
<proteinExistence type="predicted"/>
<dbReference type="GO" id="GO:0003677">
    <property type="term" value="F:DNA binding"/>
    <property type="evidence" value="ECO:0007669"/>
    <property type="project" value="UniProtKB-KW"/>
</dbReference>
<evidence type="ECO:0000313" key="4">
    <source>
        <dbReference type="EMBL" id="RVU54872.1"/>
    </source>
</evidence>
<dbReference type="AlphaFoldDB" id="A0A437S798"/>
<protein>
    <recommendedName>
        <fullName evidence="3">Integrase SAM-like N-terminal domain-containing protein</fullName>
    </recommendedName>
</protein>
<feature type="compositionally biased region" description="Basic residues" evidence="2">
    <location>
        <begin position="1"/>
        <end position="12"/>
    </location>
</feature>
<dbReference type="Proteomes" id="UP000288812">
    <property type="component" value="Unassembled WGS sequence"/>
</dbReference>
<organism evidence="4 5">
    <name type="scientific">Anaerosphaera multitolerans</name>
    <dbReference type="NCBI Taxonomy" id="2487351"/>
    <lineage>
        <taxon>Bacteria</taxon>
        <taxon>Bacillati</taxon>
        <taxon>Bacillota</taxon>
        <taxon>Tissierellia</taxon>
        <taxon>Tissierellales</taxon>
        <taxon>Peptoniphilaceae</taxon>
        <taxon>Anaerosphaera</taxon>
    </lineage>
</organism>
<dbReference type="RefSeq" id="WP_127724255.1">
    <property type="nucleotide sequence ID" value="NZ_RLIH01000005.1"/>
</dbReference>
<dbReference type="OrthoDB" id="9769726at2"/>
<evidence type="ECO:0000313" key="5">
    <source>
        <dbReference type="Proteomes" id="UP000288812"/>
    </source>
</evidence>
<evidence type="ECO:0000256" key="2">
    <source>
        <dbReference type="SAM" id="MobiDB-lite"/>
    </source>
</evidence>
<evidence type="ECO:0000256" key="1">
    <source>
        <dbReference type="ARBA" id="ARBA00023125"/>
    </source>
</evidence>
<dbReference type="InterPro" id="IPR004107">
    <property type="entry name" value="Integrase_SAM-like_N"/>
</dbReference>
<feature type="domain" description="Integrase SAM-like N-terminal" evidence="3">
    <location>
        <begin position="75"/>
        <end position="110"/>
    </location>
</feature>
<keyword evidence="1" id="KW-0238">DNA-binding</keyword>
<gene>
    <name evidence="4" type="ORF">EF514_04610</name>
</gene>
<dbReference type="EMBL" id="RLIH01000005">
    <property type="protein sequence ID" value="RVU54872.1"/>
    <property type="molecule type" value="Genomic_DNA"/>
</dbReference>
<evidence type="ECO:0000259" key="3">
    <source>
        <dbReference type="Pfam" id="PF14659"/>
    </source>
</evidence>
<dbReference type="Pfam" id="PF14659">
    <property type="entry name" value="Phage_int_SAM_3"/>
    <property type="match status" value="1"/>
</dbReference>
<dbReference type="InterPro" id="IPR010998">
    <property type="entry name" value="Integrase_recombinase_N"/>
</dbReference>